<dbReference type="Pfam" id="PF01957">
    <property type="entry name" value="NfeD"/>
    <property type="match status" value="1"/>
</dbReference>
<feature type="transmembrane region" description="Helical" evidence="5">
    <location>
        <begin position="7"/>
        <end position="33"/>
    </location>
</feature>
<dbReference type="RefSeq" id="WP_278013524.1">
    <property type="nucleotide sequence ID" value="NZ_CP121208.1"/>
</dbReference>
<evidence type="ECO:0000259" key="6">
    <source>
        <dbReference type="Pfam" id="PF01957"/>
    </source>
</evidence>
<keyword evidence="4 5" id="KW-0472">Membrane</keyword>
<evidence type="ECO:0000256" key="1">
    <source>
        <dbReference type="ARBA" id="ARBA00004141"/>
    </source>
</evidence>
<dbReference type="EMBL" id="CP121208">
    <property type="protein sequence ID" value="WFM84129.1"/>
    <property type="molecule type" value="Genomic_DNA"/>
</dbReference>
<proteinExistence type="predicted"/>
<evidence type="ECO:0000313" key="7">
    <source>
        <dbReference type="EMBL" id="WFM84129.1"/>
    </source>
</evidence>
<feature type="transmembrane region" description="Helical" evidence="5">
    <location>
        <begin position="45"/>
        <end position="67"/>
    </location>
</feature>
<keyword evidence="3 5" id="KW-1133">Transmembrane helix</keyword>
<evidence type="ECO:0000256" key="2">
    <source>
        <dbReference type="ARBA" id="ARBA00022692"/>
    </source>
</evidence>
<comment type="subcellular location">
    <subcellularLocation>
        <location evidence="1">Membrane</location>
        <topology evidence="1">Multi-pass membrane protein</topology>
    </subcellularLocation>
</comment>
<keyword evidence="8" id="KW-1185">Reference proteome</keyword>
<evidence type="ECO:0000256" key="3">
    <source>
        <dbReference type="ARBA" id="ARBA00022989"/>
    </source>
</evidence>
<dbReference type="PANTHER" id="PTHR33507">
    <property type="entry name" value="INNER MEMBRANE PROTEIN YBBJ"/>
    <property type="match status" value="1"/>
</dbReference>
<gene>
    <name evidence="7" type="ORF">P7079_03910</name>
</gene>
<organism evidence="7 8">
    <name type="scientific">Arcanobacterium canis</name>
    <dbReference type="NCBI Taxonomy" id="999183"/>
    <lineage>
        <taxon>Bacteria</taxon>
        <taxon>Bacillati</taxon>
        <taxon>Actinomycetota</taxon>
        <taxon>Actinomycetes</taxon>
        <taxon>Actinomycetales</taxon>
        <taxon>Actinomycetaceae</taxon>
        <taxon>Arcanobacterium</taxon>
    </lineage>
</organism>
<dbReference type="PANTHER" id="PTHR33507:SF3">
    <property type="entry name" value="INNER MEMBRANE PROTEIN YBBJ"/>
    <property type="match status" value="1"/>
</dbReference>
<evidence type="ECO:0000256" key="5">
    <source>
        <dbReference type="SAM" id="Phobius"/>
    </source>
</evidence>
<dbReference type="SUPFAM" id="SSF141322">
    <property type="entry name" value="NfeD domain-like"/>
    <property type="match status" value="1"/>
</dbReference>
<dbReference type="Proteomes" id="UP001215216">
    <property type="component" value="Chromosome"/>
</dbReference>
<name>A0ABY8G032_9ACTO</name>
<evidence type="ECO:0000313" key="8">
    <source>
        <dbReference type="Proteomes" id="UP001215216"/>
    </source>
</evidence>
<dbReference type="InterPro" id="IPR052165">
    <property type="entry name" value="Membrane_assoc_protease"/>
</dbReference>
<feature type="domain" description="NfeD-like C-terminal" evidence="6">
    <location>
        <begin position="83"/>
        <end position="138"/>
    </location>
</feature>
<protein>
    <submittedName>
        <fullName evidence="7">NfeD family protein</fullName>
    </submittedName>
</protein>
<dbReference type="InterPro" id="IPR012340">
    <property type="entry name" value="NA-bd_OB-fold"/>
</dbReference>
<accession>A0ABY8G032</accession>
<sequence length="141" mass="15062">MSPIIWALIMVILVIIEALIVDFTFLMIAAGALAGVITSIATESLTAQIVVAAVVAVFGIVFVRPYFRNYFARGKELQSNVYALEGQDAHTLTLVTPDAGQVKVNGEVWSARSYEGDIAAHTQVRVMSVHGATLIVTPTSA</sequence>
<dbReference type="Gene3D" id="2.40.50.140">
    <property type="entry name" value="Nucleic acid-binding proteins"/>
    <property type="match status" value="1"/>
</dbReference>
<dbReference type="InterPro" id="IPR002810">
    <property type="entry name" value="NfeD-like_C"/>
</dbReference>
<evidence type="ECO:0000256" key="4">
    <source>
        <dbReference type="ARBA" id="ARBA00023136"/>
    </source>
</evidence>
<reference evidence="7 8" key="1">
    <citation type="submission" date="2023-03" db="EMBL/GenBank/DDBJ databases">
        <title>Complete genome of Arcanobacterium canis strain DSM 25104 isolated in 2010 from a canine otitis externa in Germany.</title>
        <authorList>
            <person name="Borowiak M."/>
            <person name="Kreitlow A."/>
            <person name="Malorny B."/>
            <person name="Laemmler C."/>
            <person name="Prenger-Berninghoff E."/>
            <person name="Ploetz M."/>
            <person name="Abdulmawjood A."/>
        </authorList>
    </citation>
    <scope>NUCLEOTIDE SEQUENCE [LARGE SCALE GENOMIC DNA]</scope>
    <source>
        <strain evidence="7 8">DSM 25104</strain>
    </source>
</reference>
<keyword evidence="2 5" id="KW-0812">Transmembrane</keyword>